<evidence type="ECO:0000256" key="3">
    <source>
        <dbReference type="ARBA" id="ARBA00022598"/>
    </source>
</evidence>
<feature type="binding site" evidence="9">
    <location>
        <begin position="168"/>
        <end position="169"/>
    </location>
    <ligand>
        <name>UDP-N-acetyl-alpha-D-muramoyl-L-alanyl-D-glutamate</name>
        <dbReference type="ChEBI" id="CHEBI:83900"/>
    </ligand>
</feature>
<dbReference type="Pfam" id="PF08245">
    <property type="entry name" value="Mur_ligase_M"/>
    <property type="match status" value="1"/>
</dbReference>
<feature type="binding site" evidence="9">
    <location>
        <position position="167"/>
    </location>
    <ligand>
        <name>UDP-N-acetyl-alpha-D-muramoyl-L-alanyl-D-glutamate</name>
        <dbReference type="ChEBI" id="CHEBI:83900"/>
    </ligand>
</feature>
<dbReference type="PANTHER" id="PTHR23135:SF4">
    <property type="entry name" value="UDP-N-ACETYLMURAMOYL-L-ALANYL-D-GLUTAMATE--2,6-DIAMINOPIMELATE LIGASE MURE HOMOLOG, CHLOROPLASTIC"/>
    <property type="match status" value="1"/>
</dbReference>
<feature type="binding site" evidence="9">
    <location>
        <position position="476"/>
    </location>
    <ligand>
        <name>meso-2,6-diaminopimelate</name>
        <dbReference type="ChEBI" id="CHEBI:57791"/>
    </ligand>
</feature>
<dbReference type="InterPro" id="IPR004101">
    <property type="entry name" value="Mur_ligase_C"/>
</dbReference>
<feature type="binding site" evidence="9">
    <location>
        <position position="34"/>
    </location>
    <ligand>
        <name>UDP-N-acetyl-alpha-D-muramoyl-L-alanyl-D-glutamate</name>
        <dbReference type="ChEBI" id="CHEBI:83900"/>
    </ligand>
</feature>
<evidence type="ECO:0000259" key="12">
    <source>
        <dbReference type="Pfam" id="PF08245"/>
    </source>
</evidence>
<dbReference type="SUPFAM" id="SSF53623">
    <property type="entry name" value="MurD-like peptide ligases, catalytic domain"/>
    <property type="match status" value="1"/>
</dbReference>
<comment type="pathway">
    <text evidence="9 10">Cell wall biogenesis; peptidoglycan biosynthesis.</text>
</comment>
<keyword evidence="13" id="KW-0808">Transferase</keyword>
<feature type="binding site" evidence="9">
    <location>
        <position position="201"/>
    </location>
    <ligand>
        <name>UDP-N-acetyl-alpha-D-muramoyl-L-alanyl-D-glutamate</name>
        <dbReference type="ChEBI" id="CHEBI:83900"/>
    </ligand>
</feature>
<keyword evidence="8 9" id="KW-0961">Cell wall biogenesis/degradation</keyword>
<evidence type="ECO:0000256" key="6">
    <source>
        <dbReference type="ARBA" id="ARBA00022960"/>
    </source>
</evidence>
<evidence type="ECO:0000256" key="5">
    <source>
        <dbReference type="ARBA" id="ARBA00022840"/>
    </source>
</evidence>
<dbReference type="InterPro" id="IPR036565">
    <property type="entry name" value="Mur-like_cat_sf"/>
</dbReference>
<evidence type="ECO:0000256" key="7">
    <source>
        <dbReference type="ARBA" id="ARBA00022984"/>
    </source>
</evidence>
<dbReference type="PROSITE" id="PS01011">
    <property type="entry name" value="FOLYLPOLYGLU_SYNT_1"/>
    <property type="match status" value="1"/>
</dbReference>
<dbReference type="GO" id="GO:0016874">
    <property type="term" value="F:ligase activity"/>
    <property type="evidence" value="ECO:0007669"/>
    <property type="project" value="UniProtKB-KW"/>
</dbReference>
<keyword evidence="14" id="KW-1185">Reference proteome</keyword>
<comment type="catalytic activity">
    <reaction evidence="9">
        <text>UDP-N-acetyl-alpha-D-muramoyl-L-alanyl-D-glutamate + meso-2,6-diaminopimelate + ATP = UDP-N-acetyl-alpha-D-muramoyl-L-alanyl-gamma-D-glutamyl-meso-2,6-diaminopimelate + ADP + phosphate + H(+)</text>
        <dbReference type="Rhea" id="RHEA:23676"/>
        <dbReference type="ChEBI" id="CHEBI:15378"/>
        <dbReference type="ChEBI" id="CHEBI:30616"/>
        <dbReference type="ChEBI" id="CHEBI:43474"/>
        <dbReference type="ChEBI" id="CHEBI:57791"/>
        <dbReference type="ChEBI" id="CHEBI:83900"/>
        <dbReference type="ChEBI" id="CHEBI:83905"/>
        <dbReference type="ChEBI" id="CHEBI:456216"/>
        <dbReference type="EC" id="6.3.2.13"/>
    </reaction>
</comment>
<dbReference type="InterPro" id="IPR018109">
    <property type="entry name" value="Folylpolyglutamate_synth_CS"/>
</dbReference>
<feature type="binding site" evidence="9">
    <location>
        <position position="480"/>
    </location>
    <ligand>
        <name>meso-2,6-diaminopimelate</name>
        <dbReference type="ChEBI" id="CHEBI:57791"/>
    </ligand>
</feature>
<dbReference type="InterPro" id="IPR005761">
    <property type="entry name" value="UDP-N-AcMur-Glu-dNH2Pim_ligase"/>
</dbReference>
<dbReference type="HAMAP" id="MF_00208">
    <property type="entry name" value="MurE"/>
    <property type="match status" value="1"/>
</dbReference>
<evidence type="ECO:0000313" key="13">
    <source>
        <dbReference type="EMBL" id="GHE95179.1"/>
    </source>
</evidence>
<comment type="cofactor">
    <cofactor evidence="9">
        <name>Mg(2+)</name>
        <dbReference type="ChEBI" id="CHEBI:18420"/>
    </cofactor>
</comment>
<evidence type="ECO:0000256" key="1">
    <source>
        <dbReference type="ARBA" id="ARBA00005898"/>
    </source>
</evidence>
<proteinExistence type="inferred from homology"/>
<comment type="subcellular location">
    <subcellularLocation>
        <location evidence="9 10">Cytoplasm</location>
    </subcellularLocation>
</comment>
<feature type="modified residue" description="N6-carboxylysine" evidence="9">
    <location>
        <position position="235"/>
    </location>
</feature>
<keyword evidence="3 9" id="KW-0436">Ligase</keyword>
<sequence>MPSVHPINTALMQFDIKLDSNIVLDTKSQIVNDSRHTQAGDVFCAVIGSQSDGRQFISQALTHNVALIIAECESEAEHGLFEPLITANGTSILKINFYQFNEHLFNFASQFYNNPQNKLQLIGITGTNGKTSISQLTAKLLTSVNKLCAVIGTNGAGVVDSLTEIENTTPGATELMAWLHKFSEQQVSHVAMEVSSHALAQKRVKAELFNISVFSNLSRDHLDYHGTMENYAKTKYQIFSLQADQIAIINGDDQQAKNWLNNWPTVQPVIIYGRSEVISQYQAYVQACDISHSKQGAHFTLKTHLGDIAINSPLLGDFNIDNLLAAIAVLLANSISLKDISAAVSTLMPITGRMEAYYQDNFPTTVVDYAHTPDALKNALQACRQHCQGQLWVVFGCGGDRDKGKRPLMGEIAQHWADHVVITNDNPRTEMPKNIVKDILAGCDKTDFITVELERQQAVKQTIQLAKPDDVVLLAGKGHENYIVMGKEKVAYDERAIVKQIYMSETVL</sequence>
<dbReference type="PANTHER" id="PTHR23135">
    <property type="entry name" value="MUR LIGASE FAMILY MEMBER"/>
    <property type="match status" value="1"/>
</dbReference>
<feature type="binding site" evidence="9">
    <location>
        <position position="401"/>
    </location>
    <ligand>
        <name>meso-2,6-diaminopimelate</name>
        <dbReference type="ChEBI" id="CHEBI:57791"/>
    </ligand>
</feature>
<accession>A0ABQ3J0T6</accession>
<comment type="similarity">
    <text evidence="1 9">Belongs to the MurCDEF family. MurE subfamily.</text>
</comment>
<dbReference type="GO" id="GO:0016301">
    <property type="term" value="F:kinase activity"/>
    <property type="evidence" value="ECO:0007669"/>
    <property type="project" value="UniProtKB-KW"/>
</dbReference>
<evidence type="ECO:0000256" key="2">
    <source>
        <dbReference type="ARBA" id="ARBA00022490"/>
    </source>
</evidence>
<dbReference type="SUPFAM" id="SSF53244">
    <property type="entry name" value="MurD-like peptide ligases, peptide-binding domain"/>
    <property type="match status" value="1"/>
</dbReference>
<dbReference type="Proteomes" id="UP000626370">
    <property type="component" value="Unassembled WGS sequence"/>
</dbReference>
<dbReference type="NCBIfam" id="NF001126">
    <property type="entry name" value="PRK00139.1-4"/>
    <property type="match status" value="1"/>
</dbReference>
<keyword evidence="4 9" id="KW-0547">Nucleotide-binding</keyword>
<dbReference type="InterPro" id="IPR013221">
    <property type="entry name" value="Mur_ligase_cen"/>
</dbReference>
<keyword evidence="9" id="KW-0460">Magnesium</keyword>
<dbReference type="SUPFAM" id="SSF63418">
    <property type="entry name" value="MurE/MurF N-terminal domain"/>
    <property type="match status" value="1"/>
</dbReference>
<dbReference type="EMBL" id="BNAH01000010">
    <property type="protein sequence ID" value="GHE95179.1"/>
    <property type="molecule type" value="Genomic_DNA"/>
</dbReference>
<comment type="PTM">
    <text evidence="9">Carboxylation is probably crucial for Mg(2+) binding and, consequently, for the gamma-phosphate positioning of ATP.</text>
</comment>
<evidence type="ECO:0000313" key="14">
    <source>
        <dbReference type="Proteomes" id="UP000626370"/>
    </source>
</evidence>
<keyword evidence="7 9" id="KW-0573">Peptidoglycan synthesis</keyword>
<feature type="binding site" evidence="9">
    <location>
        <begin position="126"/>
        <end position="132"/>
    </location>
    <ligand>
        <name>ATP</name>
        <dbReference type="ChEBI" id="CHEBI:30616"/>
    </ligand>
</feature>
<keyword evidence="9 10" id="KW-0132">Cell division</keyword>
<comment type="caution">
    <text evidence="9">Lacks conserved residue(s) required for the propagation of feature annotation.</text>
</comment>
<dbReference type="Gene3D" id="3.40.1190.10">
    <property type="entry name" value="Mur-like, catalytic domain"/>
    <property type="match status" value="1"/>
</dbReference>
<evidence type="ECO:0000256" key="8">
    <source>
        <dbReference type="ARBA" id="ARBA00023316"/>
    </source>
</evidence>
<keyword evidence="6 9" id="KW-0133">Cell shape</keyword>
<dbReference type="Pfam" id="PF02875">
    <property type="entry name" value="Mur_ligase_C"/>
    <property type="match status" value="1"/>
</dbReference>
<feature type="binding site" evidence="9">
    <location>
        <position position="195"/>
    </location>
    <ligand>
        <name>UDP-N-acetyl-alpha-D-muramoyl-L-alanyl-D-glutamate</name>
        <dbReference type="ChEBI" id="CHEBI:83900"/>
    </ligand>
</feature>
<feature type="binding site" evidence="9">
    <location>
        <begin position="425"/>
        <end position="428"/>
    </location>
    <ligand>
        <name>meso-2,6-diaminopimelate</name>
        <dbReference type="ChEBI" id="CHEBI:57791"/>
    </ligand>
</feature>
<keyword evidence="2 9" id="KW-0963">Cytoplasm</keyword>
<feature type="binding site" evidence="9">
    <location>
        <position position="203"/>
    </location>
    <ligand>
        <name>UDP-N-acetyl-alpha-D-muramoyl-L-alanyl-D-glutamate</name>
        <dbReference type="ChEBI" id="CHEBI:83900"/>
    </ligand>
</feature>
<evidence type="ECO:0000256" key="10">
    <source>
        <dbReference type="RuleBase" id="RU004135"/>
    </source>
</evidence>
<evidence type="ECO:0000256" key="4">
    <source>
        <dbReference type="ARBA" id="ARBA00022741"/>
    </source>
</evidence>
<organism evidence="13 14">
    <name type="scientific">Thalassotalea profundi</name>
    <dbReference type="NCBI Taxonomy" id="2036687"/>
    <lineage>
        <taxon>Bacteria</taxon>
        <taxon>Pseudomonadati</taxon>
        <taxon>Pseudomonadota</taxon>
        <taxon>Gammaproteobacteria</taxon>
        <taxon>Alteromonadales</taxon>
        <taxon>Colwelliaceae</taxon>
        <taxon>Thalassotalea</taxon>
    </lineage>
</organism>
<dbReference type="InterPro" id="IPR035911">
    <property type="entry name" value="MurE/MurF_N"/>
</dbReference>
<keyword evidence="9 10" id="KW-0131">Cell cycle</keyword>
<dbReference type="NCBIfam" id="TIGR01085">
    <property type="entry name" value="murE"/>
    <property type="match status" value="1"/>
</dbReference>
<feature type="short sequence motif" description="Meso-diaminopimelate recognition motif" evidence="9">
    <location>
        <begin position="425"/>
        <end position="428"/>
    </location>
</feature>
<feature type="domain" description="Mur ligase C-terminal" evidence="11">
    <location>
        <begin position="352"/>
        <end position="478"/>
    </location>
</feature>
<protein>
    <recommendedName>
        <fullName evidence="9">UDP-N-acetylmuramoyl-L-alanyl-D-glutamate--2,6-diaminopimelate ligase</fullName>
        <ecNumber evidence="9">6.3.2.13</ecNumber>
    </recommendedName>
    <alternativeName>
        <fullName evidence="9">Meso-A2pm-adding enzyme</fullName>
    </alternativeName>
    <alternativeName>
        <fullName evidence="9">Meso-diaminopimelate-adding enzyme</fullName>
    </alternativeName>
    <alternativeName>
        <fullName evidence="9">UDP-MurNAc-L-Ala-D-Glu:meso-diaminopimelate ligase</fullName>
    </alternativeName>
    <alternativeName>
        <fullName evidence="9">UDP-MurNAc-tripeptide synthetase</fullName>
    </alternativeName>
    <alternativeName>
        <fullName evidence="9">UDP-N-acetylmuramyl-tripeptide synthetase</fullName>
    </alternativeName>
</protein>
<dbReference type="EC" id="6.3.2.13" evidence="9"/>
<keyword evidence="13" id="KW-0418">Kinase</keyword>
<comment type="function">
    <text evidence="9">Catalyzes the addition of meso-diaminopimelic acid to the nucleotide precursor UDP-N-acetylmuramoyl-L-alanyl-D-glutamate (UMAG) in the biosynthesis of bacterial cell-wall peptidoglycan.</text>
</comment>
<evidence type="ECO:0000256" key="9">
    <source>
        <dbReference type="HAMAP-Rule" id="MF_00208"/>
    </source>
</evidence>
<feature type="domain" description="Mur ligase central" evidence="12">
    <location>
        <begin position="124"/>
        <end position="329"/>
    </location>
</feature>
<dbReference type="Gene3D" id="3.90.190.20">
    <property type="entry name" value="Mur ligase, C-terminal domain"/>
    <property type="match status" value="1"/>
</dbReference>
<name>A0ABQ3J0T6_9GAMM</name>
<dbReference type="InterPro" id="IPR036615">
    <property type="entry name" value="Mur_ligase_C_dom_sf"/>
</dbReference>
<gene>
    <name evidence="9 13" type="primary">murE</name>
    <name evidence="13" type="ORF">GCM10011501_25900</name>
</gene>
<reference evidence="14" key="1">
    <citation type="journal article" date="2019" name="Int. J. Syst. Evol. Microbiol.">
        <title>The Global Catalogue of Microorganisms (GCM) 10K type strain sequencing project: providing services to taxonomists for standard genome sequencing and annotation.</title>
        <authorList>
            <consortium name="The Broad Institute Genomics Platform"/>
            <consortium name="The Broad Institute Genome Sequencing Center for Infectious Disease"/>
            <person name="Wu L."/>
            <person name="Ma J."/>
        </authorList>
    </citation>
    <scope>NUCLEOTIDE SEQUENCE [LARGE SCALE GENOMIC DNA]</scope>
    <source>
        <strain evidence="14">CGMCC 1.15922</strain>
    </source>
</reference>
<evidence type="ECO:0000259" key="11">
    <source>
        <dbReference type="Pfam" id="PF02875"/>
    </source>
</evidence>
<keyword evidence="5 9" id="KW-0067">ATP-binding</keyword>
<dbReference type="RefSeq" id="WP_189378673.1">
    <property type="nucleotide sequence ID" value="NZ_BNAH01000010.1"/>
</dbReference>
<dbReference type="Gene3D" id="3.40.1390.10">
    <property type="entry name" value="MurE/MurF, N-terminal domain"/>
    <property type="match status" value="1"/>
</dbReference>
<comment type="caution">
    <text evidence="13">The sequence shown here is derived from an EMBL/GenBank/DDBJ whole genome shotgun (WGS) entry which is preliminary data.</text>
</comment>